<dbReference type="RefSeq" id="WP_185792141.1">
    <property type="nucleotide sequence ID" value="NZ_VFOZ01000001.1"/>
</dbReference>
<dbReference type="InterPro" id="IPR009003">
    <property type="entry name" value="Peptidase_S1_PA"/>
</dbReference>
<proteinExistence type="predicted"/>
<dbReference type="Pfam" id="PF00089">
    <property type="entry name" value="Trypsin"/>
    <property type="match status" value="1"/>
</dbReference>
<dbReference type="PANTHER" id="PTHR15462">
    <property type="entry name" value="SERINE PROTEASE"/>
    <property type="match status" value="1"/>
</dbReference>
<protein>
    <submittedName>
        <fullName evidence="3">Trypsin</fullName>
    </submittedName>
</protein>
<sequence length="250" mass="27111">MNDTKSKAEATIQYWTAERLRANRKSVQVTPESSAPATPVPTVGKIVYPGFNCTGTVVGANLILTAAHCVKRNGLPVGKLGAFVPEYGSGQSPWGNWPLDNYYIDSRWGNNDNPLYDYAIVSLSRIGHDYSLGDKTGTVRISADAFRSGEQVNLLGYPGDRDVPYGCMTPVSSVKFNNANYWEADCDSYTDGVSGTAFEHYQGEPWNSVTIGAALGGYQEGGSTASVNYASRWDSSVYTLWQRANQGSSQ</sequence>
<reference evidence="3 4" key="1">
    <citation type="submission" date="2019-06" db="EMBL/GenBank/DDBJ databases">
        <title>Sequencing the genomes of 1000 actinobacteria strains.</title>
        <authorList>
            <person name="Klenk H.-P."/>
        </authorList>
    </citation>
    <scope>NUCLEOTIDE SEQUENCE [LARGE SCALE GENOMIC DNA]</scope>
    <source>
        <strain evidence="3 4">DSM 102200</strain>
    </source>
</reference>
<dbReference type="GO" id="GO:0004252">
    <property type="term" value="F:serine-type endopeptidase activity"/>
    <property type="evidence" value="ECO:0007669"/>
    <property type="project" value="InterPro"/>
</dbReference>
<dbReference type="InterPro" id="IPR001254">
    <property type="entry name" value="Trypsin_dom"/>
</dbReference>
<keyword evidence="4" id="KW-1185">Reference proteome</keyword>
<evidence type="ECO:0000313" key="3">
    <source>
        <dbReference type="EMBL" id="TQL96673.1"/>
    </source>
</evidence>
<dbReference type="EMBL" id="VFOZ01000001">
    <property type="protein sequence ID" value="TQL96673.1"/>
    <property type="molecule type" value="Genomic_DNA"/>
</dbReference>
<dbReference type="SUPFAM" id="SSF50494">
    <property type="entry name" value="Trypsin-like serine proteases"/>
    <property type="match status" value="1"/>
</dbReference>
<dbReference type="InterPro" id="IPR050966">
    <property type="entry name" value="Glutamyl_endopeptidase"/>
</dbReference>
<organism evidence="3 4">
    <name type="scientific">Actinoallomurus bryophytorum</name>
    <dbReference type="NCBI Taxonomy" id="1490222"/>
    <lineage>
        <taxon>Bacteria</taxon>
        <taxon>Bacillati</taxon>
        <taxon>Actinomycetota</taxon>
        <taxon>Actinomycetes</taxon>
        <taxon>Streptosporangiales</taxon>
        <taxon>Thermomonosporaceae</taxon>
        <taxon>Actinoallomurus</taxon>
    </lineage>
</organism>
<evidence type="ECO:0000313" key="4">
    <source>
        <dbReference type="Proteomes" id="UP000316096"/>
    </source>
</evidence>
<gene>
    <name evidence="3" type="ORF">FB559_2220</name>
</gene>
<accession>A0A543CHT5</accession>
<comment type="caution">
    <text evidence="3">The sequence shown here is derived from an EMBL/GenBank/DDBJ whole genome shotgun (WGS) entry which is preliminary data.</text>
</comment>
<evidence type="ECO:0000256" key="1">
    <source>
        <dbReference type="ARBA" id="ARBA00022729"/>
    </source>
</evidence>
<dbReference type="PANTHER" id="PTHR15462:SF8">
    <property type="entry name" value="SERINE PROTEASE"/>
    <property type="match status" value="1"/>
</dbReference>
<evidence type="ECO:0000259" key="2">
    <source>
        <dbReference type="Pfam" id="PF00089"/>
    </source>
</evidence>
<dbReference type="Proteomes" id="UP000316096">
    <property type="component" value="Unassembled WGS sequence"/>
</dbReference>
<feature type="domain" description="Peptidase S1" evidence="2">
    <location>
        <begin position="34"/>
        <end position="159"/>
    </location>
</feature>
<name>A0A543CHT5_9ACTN</name>
<keyword evidence="1" id="KW-0732">Signal</keyword>
<dbReference type="GO" id="GO:0006508">
    <property type="term" value="P:proteolysis"/>
    <property type="evidence" value="ECO:0007669"/>
    <property type="project" value="InterPro"/>
</dbReference>
<dbReference type="InterPro" id="IPR043504">
    <property type="entry name" value="Peptidase_S1_PA_chymotrypsin"/>
</dbReference>
<dbReference type="Gene3D" id="2.40.10.10">
    <property type="entry name" value="Trypsin-like serine proteases"/>
    <property type="match status" value="2"/>
</dbReference>
<dbReference type="AlphaFoldDB" id="A0A543CHT5"/>